<feature type="compositionally biased region" description="Low complexity" evidence="1">
    <location>
        <begin position="128"/>
        <end position="138"/>
    </location>
</feature>
<comment type="caution">
    <text evidence="3">The sequence shown here is derived from an EMBL/GenBank/DDBJ whole genome shotgun (WGS) entry which is preliminary data.</text>
</comment>
<feature type="transmembrane region" description="Helical" evidence="2">
    <location>
        <begin position="36"/>
        <end position="57"/>
    </location>
</feature>
<evidence type="ECO:0000256" key="2">
    <source>
        <dbReference type="SAM" id="Phobius"/>
    </source>
</evidence>
<accession>A0A8H4WPD8</accession>
<dbReference type="EMBL" id="JABEXW010001241">
    <property type="protein sequence ID" value="KAF4945377.1"/>
    <property type="molecule type" value="Genomic_DNA"/>
</dbReference>
<organism evidence="3 4">
    <name type="scientific">Fusarium sarcochroum</name>
    <dbReference type="NCBI Taxonomy" id="1208366"/>
    <lineage>
        <taxon>Eukaryota</taxon>
        <taxon>Fungi</taxon>
        <taxon>Dikarya</taxon>
        <taxon>Ascomycota</taxon>
        <taxon>Pezizomycotina</taxon>
        <taxon>Sordariomycetes</taxon>
        <taxon>Hypocreomycetidae</taxon>
        <taxon>Hypocreales</taxon>
        <taxon>Nectriaceae</taxon>
        <taxon>Fusarium</taxon>
        <taxon>Fusarium lateritium species complex</taxon>
    </lineage>
</organism>
<evidence type="ECO:0000313" key="4">
    <source>
        <dbReference type="Proteomes" id="UP000622797"/>
    </source>
</evidence>
<feature type="compositionally biased region" description="Basic and acidic residues" evidence="1">
    <location>
        <begin position="217"/>
        <end position="226"/>
    </location>
</feature>
<feature type="region of interest" description="Disordered" evidence="1">
    <location>
        <begin position="211"/>
        <end position="234"/>
    </location>
</feature>
<dbReference type="OrthoDB" id="3210850at2759"/>
<reference evidence="3" key="2">
    <citation type="submission" date="2020-05" db="EMBL/GenBank/DDBJ databases">
        <authorList>
            <person name="Kim H.-S."/>
            <person name="Proctor R.H."/>
            <person name="Brown D.W."/>
        </authorList>
    </citation>
    <scope>NUCLEOTIDE SEQUENCE</scope>
    <source>
        <strain evidence="3">NRRL 20472</strain>
    </source>
</reference>
<proteinExistence type="predicted"/>
<evidence type="ECO:0000256" key="1">
    <source>
        <dbReference type="SAM" id="MobiDB-lite"/>
    </source>
</evidence>
<feature type="compositionally biased region" description="Polar residues" evidence="1">
    <location>
        <begin position="139"/>
        <end position="149"/>
    </location>
</feature>
<dbReference type="AlphaFoldDB" id="A0A8H4WPD8"/>
<evidence type="ECO:0008006" key="5">
    <source>
        <dbReference type="Google" id="ProtNLM"/>
    </source>
</evidence>
<name>A0A8H4WPD8_9HYPO</name>
<feature type="region of interest" description="Disordered" evidence="1">
    <location>
        <begin position="128"/>
        <end position="152"/>
    </location>
</feature>
<keyword evidence="2" id="KW-0472">Membrane</keyword>
<protein>
    <recommendedName>
        <fullName evidence="5">Transmembrane protein</fullName>
    </recommendedName>
</protein>
<gene>
    <name evidence="3" type="ORF">FSARC_14441</name>
</gene>
<keyword evidence="2" id="KW-1133">Transmembrane helix</keyword>
<sequence>MITLLVGYLVVAILNFIHRIARITNGECYIGMKKISMIPLIAFDFVINIYLTILFLIPLKTTSHANCRLRSLALRTFIGACCTLTSSIINLTVVMVLNGEPGWVCLMCCSTDVLFSAIVLQWITSQDNDSSSSQVNSSGRLENSYGSRSTGHHMSHLSAMRAPYAVNHGNDTDDEINLVTLSTATCSTDISSDINKVYTNDGVLITTTIHSNTRSTTDGRDSRNEDNITVVSEG</sequence>
<keyword evidence="2" id="KW-0812">Transmembrane</keyword>
<evidence type="ECO:0000313" key="3">
    <source>
        <dbReference type="EMBL" id="KAF4945377.1"/>
    </source>
</evidence>
<dbReference type="PANTHER" id="PTHR38848:SF3">
    <property type="entry name" value="G-PROTEIN COUPLED RECEPTORS FAMILY 3 PROFILE DOMAIN-CONTAINING PROTEIN"/>
    <property type="match status" value="1"/>
</dbReference>
<feature type="transmembrane region" description="Helical" evidence="2">
    <location>
        <begin position="77"/>
        <end position="97"/>
    </location>
</feature>
<dbReference type="Proteomes" id="UP000622797">
    <property type="component" value="Unassembled WGS sequence"/>
</dbReference>
<reference evidence="3" key="1">
    <citation type="journal article" date="2020" name="BMC Genomics">
        <title>Correction to: Identification and distribution of gene clusters required for synthesis of sphingolipid metabolism inhibitors in diverse species of the filamentous fungus Fusarium.</title>
        <authorList>
            <person name="Kim H.S."/>
            <person name="Lohmar J.M."/>
            <person name="Busman M."/>
            <person name="Brown D.W."/>
            <person name="Naumann T.A."/>
            <person name="Divon H.H."/>
            <person name="Lysoe E."/>
            <person name="Uhlig S."/>
            <person name="Proctor R.H."/>
        </authorList>
    </citation>
    <scope>NUCLEOTIDE SEQUENCE</scope>
    <source>
        <strain evidence="3">NRRL 20472</strain>
    </source>
</reference>
<keyword evidence="4" id="KW-1185">Reference proteome</keyword>
<dbReference type="PANTHER" id="PTHR38848">
    <property type="entry name" value="G-PROTEIN COUPLED RECEPTORS FAMILY 3 PROFILE DOMAIN-CONTAINING PROTEIN"/>
    <property type="match status" value="1"/>
</dbReference>